<keyword evidence="1" id="KW-1133">Transmembrane helix</keyword>
<name>A0A3B0CLB6_9BACL</name>
<comment type="caution">
    <text evidence="2">The sequence shown here is derived from an EMBL/GenBank/DDBJ whole genome shotgun (WGS) entry which is preliminary data.</text>
</comment>
<dbReference type="AlphaFoldDB" id="A0A3B0CLB6"/>
<gene>
    <name evidence="2" type="ORF">D7M11_08695</name>
</gene>
<dbReference type="EMBL" id="RBAH01000005">
    <property type="protein sequence ID" value="RKN85157.1"/>
    <property type="molecule type" value="Genomic_DNA"/>
</dbReference>
<keyword evidence="3" id="KW-1185">Reference proteome</keyword>
<reference evidence="2 3" key="1">
    <citation type="journal article" date="2007" name="Int. J. Syst. Evol. Microbiol.">
        <title>Paenibacillus ginsengarvi sp. nov., isolated from soil from ginseng cultivation.</title>
        <authorList>
            <person name="Yoon M.H."/>
            <person name="Ten L.N."/>
            <person name="Im W.T."/>
        </authorList>
    </citation>
    <scope>NUCLEOTIDE SEQUENCE [LARGE SCALE GENOMIC DNA]</scope>
    <source>
        <strain evidence="2 3">KCTC 13059</strain>
    </source>
</reference>
<organism evidence="2 3">
    <name type="scientific">Paenibacillus ginsengarvi</name>
    <dbReference type="NCBI Taxonomy" id="400777"/>
    <lineage>
        <taxon>Bacteria</taxon>
        <taxon>Bacillati</taxon>
        <taxon>Bacillota</taxon>
        <taxon>Bacilli</taxon>
        <taxon>Bacillales</taxon>
        <taxon>Paenibacillaceae</taxon>
        <taxon>Paenibacillus</taxon>
    </lineage>
</organism>
<evidence type="ECO:0000256" key="1">
    <source>
        <dbReference type="SAM" id="Phobius"/>
    </source>
</evidence>
<evidence type="ECO:0000313" key="2">
    <source>
        <dbReference type="EMBL" id="RKN85157.1"/>
    </source>
</evidence>
<protein>
    <submittedName>
        <fullName evidence="2">Uncharacterized protein</fullName>
    </submittedName>
</protein>
<keyword evidence="1" id="KW-0472">Membrane</keyword>
<proteinExistence type="predicted"/>
<accession>A0A3B0CLB6</accession>
<feature type="transmembrane region" description="Helical" evidence="1">
    <location>
        <begin position="64"/>
        <end position="86"/>
    </location>
</feature>
<keyword evidence="1" id="KW-0812">Transmembrane</keyword>
<sequence>MILRPLIRTFGLLIFAFALLWSFLMPTAERVVTPVSKSIPAVSAPASIHSPLGAPAHFLQKLRIMLPLVALFYVSLSMITSCPVICSRLERFAPPIPLLRKQLLLRPLKFTSLYVH</sequence>
<evidence type="ECO:0000313" key="3">
    <source>
        <dbReference type="Proteomes" id="UP000282311"/>
    </source>
</evidence>
<dbReference type="Proteomes" id="UP000282311">
    <property type="component" value="Unassembled WGS sequence"/>
</dbReference>